<dbReference type="FunFam" id="1.10.287.110:FF:000190">
    <property type="entry name" value="DnaJ domain containing protein, putative"/>
    <property type="match status" value="1"/>
</dbReference>
<dbReference type="Gene3D" id="1.25.40.10">
    <property type="entry name" value="Tetratricopeptide repeat domain"/>
    <property type="match status" value="1"/>
</dbReference>
<accession>A0A836HX55</accession>
<dbReference type="CDD" id="cd06257">
    <property type="entry name" value="DnaJ"/>
    <property type="match status" value="1"/>
</dbReference>
<sequence>MRRATRSRHTSVRLPSHTLSDLEVVAKTVNTRSCSNDFSDFVSSAMKLPRLRSPATIARSGKAKERGRASEHKAPLEDTRRVSMESPDDPEHPTPEDRPCLPPTLEPLTRPARQYHIASELASRDGPAVLVPQEDAARDRTKACPLYSNALRTMLSQQQYVDVYFVASSLLTDGNTPATVEAGERERRLHLLSYRCLCSYALFRFKECCEDGTAALALYQQLRSHDGSSSPDSPEGLLHSCVTQLVVAALVMRELYNDAAELMESLPLLADINTEPLSKSLFDIPSPPLLAIKQRVLLSLASFRRCVEARRWEDAVKIIDGCALAQSWVQTTPLCAILAFARLELDDPKAARALLLPYLASLPEPPSWETLSTGPAEYAQLWGDFGSHFVFTMTLLAKASFMCGSAYLNISASLLQRVLKINPAYAPARLFAEFVLSYDTQQQRMATAVSASNYPAVLSVTSEMLRIPDTKRHVHAELYLVRAQVQWMQRQPLDVVREASHCVECDPECALALRLRADAFVTMGREAEAAADHAAAKHLHAKVDAVFEEMRVQRSRHEAAQAEARAKRQSIPVFAPFPSVAAPFHSSPMGRCRRGAWRRTDTGGWKGTDTNLSTSNRTYYSMLGVAREATAAEIRQNYRRLILQCHPDRLVRATESDRQAALEVFHMLSHAYSILSDTQLRATYDAGLSSLR</sequence>
<dbReference type="PANTHER" id="PTHR44200:SF1">
    <property type="entry name" value="DNAJ HOMOLOG SUBFAMILY C MEMBER 7"/>
    <property type="match status" value="1"/>
</dbReference>
<feature type="compositionally biased region" description="Basic and acidic residues" evidence="1">
    <location>
        <begin position="62"/>
        <end position="99"/>
    </location>
</feature>
<dbReference type="Gene3D" id="1.10.287.110">
    <property type="entry name" value="DnaJ domain"/>
    <property type="match status" value="1"/>
</dbReference>
<keyword evidence="4" id="KW-1185">Reference proteome</keyword>
<feature type="domain" description="J" evidence="2">
    <location>
        <begin position="618"/>
        <end position="688"/>
    </location>
</feature>
<dbReference type="SUPFAM" id="SSF48452">
    <property type="entry name" value="TPR-like"/>
    <property type="match status" value="1"/>
</dbReference>
<evidence type="ECO:0000256" key="1">
    <source>
        <dbReference type="SAM" id="MobiDB-lite"/>
    </source>
</evidence>
<evidence type="ECO:0000259" key="2">
    <source>
        <dbReference type="PROSITE" id="PS50076"/>
    </source>
</evidence>
<dbReference type="InterPro" id="IPR036869">
    <property type="entry name" value="J_dom_sf"/>
</dbReference>
<gene>
    <name evidence="3" type="ORF">JKF63_01952</name>
</gene>
<dbReference type="InterPro" id="IPR018253">
    <property type="entry name" value="DnaJ_domain_CS"/>
</dbReference>
<dbReference type="InterPro" id="IPR011990">
    <property type="entry name" value="TPR-like_helical_dom_sf"/>
</dbReference>
<dbReference type="InterPro" id="IPR001623">
    <property type="entry name" value="DnaJ_domain"/>
</dbReference>
<dbReference type="PROSITE" id="PS50076">
    <property type="entry name" value="DNAJ_2"/>
    <property type="match status" value="1"/>
</dbReference>
<organism evidence="3 4">
    <name type="scientific">Porcisia hertigi</name>
    <dbReference type="NCBI Taxonomy" id="2761500"/>
    <lineage>
        <taxon>Eukaryota</taxon>
        <taxon>Discoba</taxon>
        <taxon>Euglenozoa</taxon>
        <taxon>Kinetoplastea</taxon>
        <taxon>Metakinetoplastina</taxon>
        <taxon>Trypanosomatida</taxon>
        <taxon>Trypanosomatidae</taxon>
        <taxon>Leishmaniinae</taxon>
        <taxon>Porcisia</taxon>
    </lineage>
</organism>
<dbReference type="KEGG" id="phet:94288072"/>
<comment type="caution">
    <text evidence="3">The sequence shown here is derived from an EMBL/GenBank/DDBJ whole genome shotgun (WGS) entry which is preliminary data.</text>
</comment>
<dbReference type="OrthoDB" id="10250354at2759"/>
<evidence type="ECO:0000313" key="4">
    <source>
        <dbReference type="Proteomes" id="UP000674318"/>
    </source>
</evidence>
<protein>
    <recommendedName>
        <fullName evidence="2">J domain-containing protein</fullName>
    </recommendedName>
</protein>
<feature type="region of interest" description="Disordered" evidence="1">
    <location>
        <begin position="52"/>
        <end position="107"/>
    </location>
</feature>
<dbReference type="Proteomes" id="UP000674318">
    <property type="component" value="Unassembled WGS sequence"/>
</dbReference>
<dbReference type="PROSITE" id="PS00636">
    <property type="entry name" value="DNAJ_1"/>
    <property type="match status" value="1"/>
</dbReference>
<dbReference type="PRINTS" id="PR00625">
    <property type="entry name" value="JDOMAIN"/>
</dbReference>
<dbReference type="RefSeq" id="XP_067754152.1">
    <property type="nucleotide sequence ID" value="XM_067897995.1"/>
</dbReference>
<dbReference type="PANTHER" id="PTHR44200">
    <property type="entry name" value="DNAJ HOMOLOG SUBFAMILY C MEMBER 7"/>
    <property type="match status" value="1"/>
</dbReference>
<dbReference type="AlphaFoldDB" id="A0A836HX55"/>
<name>A0A836HX55_9TRYP</name>
<reference evidence="3 4" key="1">
    <citation type="submission" date="2021-02" db="EMBL/GenBank/DDBJ databases">
        <title>Porcisia hertigi Genome sequencing and assembly.</title>
        <authorList>
            <person name="Almutairi H."/>
            <person name="Gatherer D."/>
        </authorList>
    </citation>
    <scope>NUCLEOTIDE SEQUENCE [LARGE SCALE GENOMIC DNA]</scope>
    <source>
        <strain evidence="3 4">C119</strain>
    </source>
</reference>
<dbReference type="Pfam" id="PF00226">
    <property type="entry name" value="DnaJ"/>
    <property type="match status" value="1"/>
</dbReference>
<evidence type="ECO:0000313" key="3">
    <source>
        <dbReference type="EMBL" id="KAG5494117.1"/>
    </source>
</evidence>
<dbReference type="InterPro" id="IPR052758">
    <property type="entry name" value="SRC_co-chaperone"/>
</dbReference>
<dbReference type="GeneID" id="94288072"/>
<dbReference type="SUPFAM" id="SSF46565">
    <property type="entry name" value="Chaperone J-domain"/>
    <property type="match status" value="1"/>
</dbReference>
<dbReference type="SMART" id="SM00271">
    <property type="entry name" value="DnaJ"/>
    <property type="match status" value="1"/>
</dbReference>
<dbReference type="EMBL" id="JAFJZO010000034">
    <property type="protein sequence ID" value="KAG5494117.1"/>
    <property type="molecule type" value="Genomic_DNA"/>
</dbReference>
<proteinExistence type="predicted"/>